<dbReference type="Pfam" id="PF13174">
    <property type="entry name" value="TPR_6"/>
    <property type="match status" value="1"/>
</dbReference>
<dbReference type="SMART" id="SM00028">
    <property type="entry name" value="TPR"/>
    <property type="match status" value="7"/>
</dbReference>
<dbReference type="Gene3D" id="1.25.40.10">
    <property type="entry name" value="Tetratricopeptide repeat domain"/>
    <property type="match status" value="2"/>
</dbReference>
<dbReference type="GO" id="GO:0003677">
    <property type="term" value="F:DNA binding"/>
    <property type="evidence" value="ECO:0007669"/>
    <property type="project" value="InterPro"/>
</dbReference>
<dbReference type="InterPro" id="IPR011990">
    <property type="entry name" value="TPR-like_helical_dom_sf"/>
</dbReference>
<reference evidence="4" key="1">
    <citation type="submission" date="2020-10" db="EMBL/GenBank/DDBJ databases">
        <authorList>
            <person name="Gilroy R."/>
        </authorList>
    </citation>
    <scope>NUCLEOTIDE SEQUENCE</scope>
    <source>
        <strain evidence="4">10532</strain>
    </source>
</reference>
<evidence type="ECO:0000256" key="2">
    <source>
        <dbReference type="SAM" id="Phobius"/>
    </source>
</evidence>
<keyword evidence="2" id="KW-0472">Membrane</keyword>
<organism evidence="4 5">
    <name type="scientific">Candidatus Gallitreponema excrementavium</name>
    <dbReference type="NCBI Taxonomy" id="2840840"/>
    <lineage>
        <taxon>Bacteria</taxon>
        <taxon>Pseudomonadati</taxon>
        <taxon>Spirochaetota</taxon>
        <taxon>Spirochaetia</taxon>
        <taxon>Spirochaetales</taxon>
        <taxon>Candidatus Gallitreponema</taxon>
    </lineage>
</organism>
<dbReference type="AlphaFoldDB" id="A0A9D9HP92"/>
<dbReference type="SUPFAM" id="SSF48452">
    <property type="entry name" value="TPR-like"/>
    <property type="match status" value="2"/>
</dbReference>
<evidence type="ECO:0000313" key="4">
    <source>
        <dbReference type="EMBL" id="MBO8457243.1"/>
    </source>
</evidence>
<dbReference type="Pfam" id="PF14559">
    <property type="entry name" value="TPR_19"/>
    <property type="match status" value="1"/>
</dbReference>
<dbReference type="PANTHER" id="PTHR12558">
    <property type="entry name" value="CELL DIVISION CYCLE 16,23,27"/>
    <property type="match status" value="1"/>
</dbReference>
<evidence type="ECO:0000256" key="1">
    <source>
        <dbReference type="PROSITE-ProRule" id="PRU00339"/>
    </source>
</evidence>
<proteinExistence type="predicted"/>
<dbReference type="Pfam" id="PF04471">
    <property type="entry name" value="Mrr_cat"/>
    <property type="match status" value="1"/>
</dbReference>
<feature type="repeat" description="TPR" evidence="1">
    <location>
        <begin position="169"/>
        <end position="202"/>
    </location>
</feature>
<keyword evidence="2" id="KW-0812">Transmembrane</keyword>
<dbReference type="PROSITE" id="PS50005">
    <property type="entry name" value="TPR"/>
    <property type="match status" value="3"/>
</dbReference>
<evidence type="ECO:0000259" key="3">
    <source>
        <dbReference type="Pfam" id="PF04471"/>
    </source>
</evidence>
<dbReference type="InterPro" id="IPR019734">
    <property type="entry name" value="TPR_rpt"/>
</dbReference>
<feature type="repeat" description="TPR" evidence="1">
    <location>
        <begin position="276"/>
        <end position="309"/>
    </location>
</feature>
<keyword evidence="1" id="KW-0802">TPR repeat</keyword>
<gene>
    <name evidence="4" type="ORF">IAA81_03330</name>
</gene>
<name>A0A9D9HP92_9SPIR</name>
<dbReference type="Proteomes" id="UP000823638">
    <property type="component" value="Unassembled WGS sequence"/>
</dbReference>
<reference evidence="4" key="2">
    <citation type="journal article" date="2021" name="PeerJ">
        <title>Extensive microbial diversity within the chicken gut microbiome revealed by metagenomics and culture.</title>
        <authorList>
            <person name="Gilroy R."/>
            <person name="Ravi A."/>
            <person name="Getino M."/>
            <person name="Pursley I."/>
            <person name="Horton D.L."/>
            <person name="Alikhan N.F."/>
            <person name="Baker D."/>
            <person name="Gharbi K."/>
            <person name="Hall N."/>
            <person name="Watson M."/>
            <person name="Adriaenssens E.M."/>
            <person name="Foster-Nyarko E."/>
            <person name="Jarju S."/>
            <person name="Secka A."/>
            <person name="Antonio M."/>
            <person name="Oren A."/>
            <person name="Chaudhuri R.R."/>
            <person name="La Ragione R."/>
            <person name="Hildebrand F."/>
            <person name="Pallen M.J."/>
        </authorList>
    </citation>
    <scope>NUCLEOTIDE SEQUENCE</scope>
    <source>
        <strain evidence="4">10532</strain>
    </source>
</reference>
<dbReference type="GO" id="GO:0004519">
    <property type="term" value="F:endonuclease activity"/>
    <property type="evidence" value="ECO:0007669"/>
    <property type="project" value="InterPro"/>
</dbReference>
<accession>A0A9D9HP92</accession>
<evidence type="ECO:0000313" key="5">
    <source>
        <dbReference type="Proteomes" id="UP000823638"/>
    </source>
</evidence>
<sequence length="459" mass="52443">MPLDIVPILIAIILISLFALLLMFLPSKSRRTSSSKAGGKNKDTSALVRNAIKKLAQNPRDTHSLLIVGDYYYQQNEWEKAERIYTNLLDQCMTNTNLDKFEIALRDGICKLKLNKNEEAMKSLFVARSIKRDNFEVCFNLGYLHYKIKEYEKAISILRQAVLQNQEHGETLKYLGLALHKTGKNRDALNYLKRAVDLLPQGNKDALFAMGECFNDMGAYDRALKIFTHLRADPEYGPQASLYAGIIHISMSAYDQAISDFEIALKHQNLKPEIHNEVLYRMGIAYLKQQNISQALQALRTLQSRSPGYKDTQSLINRYQEMNANKNLQTYLLAGQGDFVTLCRKIVFSMYSKSRIKIVDIQATHDYTDILADIENSKWQDVIMFRFFRSTGATGELILRDFHAKLKDTKAGKGFCITAGTFTPEAKHFVEARLIDLIEKEKLNVILNKVDTNKPETMQ</sequence>
<comment type="caution">
    <text evidence="4">The sequence shown here is derived from an EMBL/GenBank/DDBJ whole genome shotgun (WGS) entry which is preliminary data.</text>
</comment>
<protein>
    <submittedName>
        <fullName evidence="4">Tetratricopeptide repeat protein</fullName>
    </submittedName>
</protein>
<dbReference type="EMBL" id="JADIMM010000043">
    <property type="protein sequence ID" value="MBO8457243.1"/>
    <property type="molecule type" value="Genomic_DNA"/>
</dbReference>
<dbReference type="Pfam" id="PF13181">
    <property type="entry name" value="TPR_8"/>
    <property type="match status" value="1"/>
</dbReference>
<feature type="repeat" description="TPR" evidence="1">
    <location>
        <begin position="135"/>
        <end position="168"/>
    </location>
</feature>
<feature type="domain" description="Restriction endonuclease type IV Mrr" evidence="3">
    <location>
        <begin position="368"/>
        <end position="444"/>
    </location>
</feature>
<dbReference type="PANTHER" id="PTHR12558:SF13">
    <property type="entry name" value="CELL DIVISION CYCLE PROTEIN 27 HOMOLOG"/>
    <property type="match status" value="1"/>
</dbReference>
<dbReference type="InterPro" id="IPR007560">
    <property type="entry name" value="Restrct_endonuc_IV_Mrr"/>
</dbReference>
<keyword evidence="2" id="KW-1133">Transmembrane helix</keyword>
<dbReference type="GO" id="GO:0009307">
    <property type="term" value="P:DNA restriction-modification system"/>
    <property type="evidence" value="ECO:0007669"/>
    <property type="project" value="InterPro"/>
</dbReference>
<dbReference type="Pfam" id="PF13176">
    <property type="entry name" value="TPR_7"/>
    <property type="match status" value="1"/>
</dbReference>
<feature type="transmembrane region" description="Helical" evidence="2">
    <location>
        <begin position="6"/>
        <end position="25"/>
    </location>
</feature>